<sequence>MAQLHCYVPDDIADLFRKKAEKARLSTSKYLALLVKKETSEKWPDHYFDLVGSWEGEPLQRPESLDYEKREGLE</sequence>
<gene>
    <name evidence="1" type="ORF">Dpo_1c08060</name>
</gene>
<dbReference type="OrthoDB" id="26670at2"/>
<proteinExistence type="predicted"/>
<keyword evidence="2" id="KW-1185">Reference proteome</keyword>
<evidence type="ECO:0000313" key="1">
    <source>
        <dbReference type="EMBL" id="EMS81665.1"/>
    </source>
</evidence>
<dbReference type="RefSeq" id="WP_006964429.1">
    <property type="nucleotide sequence ID" value="NZ_APJX01000001.1"/>
</dbReference>
<reference evidence="1 2" key="1">
    <citation type="journal article" date="2013" name="Genome Announc.">
        <title>Draft Genome Sequence of Desulfotignum phosphitoxidans DSM 13687 Strain FiPS-3.</title>
        <authorList>
            <person name="Poehlein A."/>
            <person name="Daniel R."/>
            <person name="Simeonova D.D."/>
        </authorList>
    </citation>
    <scope>NUCLEOTIDE SEQUENCE [LARGE SCALE GENOMIC DNA]</scope>
    <source>
        <strain evidence="1 2">DSM 13687</strain>
    </source>
</reference>
<dbReference type="Proteomes" id="UP000014216">
    <property type="component" value="Unassembled WGS sequence"/>
</dbReference>
<evidence type="ECO:0000313" key="2">
    <source>
        <dbReference type="Proteomes" id="UP000014216"/>
    </source>
</evidence>
<accession>S0G405</accession>
<name>S0G405_9BACT</name>
<comment type="caution">
    <text evidence="1">The sequence shown here is derived from an EMBL/GenBank/DDBJ whole genome shotgun (WGS) entry which is preliminary data.</text>
</comment>
<protein>
    <submittedName>
        <fullName evidence="1">Uncharacterized protein</fullName>
    </submittedName>
</protein>
<organism evidence="1 2">
    <name type="scientific">Desulfotignum phosphitoxidans DSM 13687</name>
    <dbReference type="NCBI Taxonomy" id="1286635"/>
    <lineage>
        <taxon>Bacteria</taxon>
        <taxon>Pseudomonadati</taxon>
        <taxon>Thermodesulfobacteriota</taxon>
        <taxon>Desulfobacteria</taxon>
        <taxon>Desulfobacterales</taxon>
        <taxon>Desulfobacteraceae</taxon>
        <taxon>Desulfotignum</taxon>
    </lineage>
</organism>
<dbReference type="EMBL" id="APJX01000001">
    <property type="protein sequence ID" value="EMS81665.1"/>
    <property type="molecule type" value="Genomic_DNA"/>
</dbReference>
<dbReference type="AlphaFoldDB" id="S0G405"/>